<evidence type="ECO:0000313" key="1">
    <source>
        <dbReference type="EMBL" id="KAJ8684930.1"/>
    </source>
</evidence>
<accession>A0ACC2PT09</accession>
<keyword evidence="2" id="KW-1185">Reference proteome</keyword>
<evidence type="ECO:0000313" key="2">
    <source>
        <dbReference type="Proteomes" id="UP001239111"/>
    </source>
</evidence>
<gene>
    <name evidence="1" type="ORF">QAD02_020723</name>
</gene>
<sequence>MEVRRRQETLQRVLERTAQDILQAAEDSWTQGLITVRMNLLDNYWNSFESTYVEMISLPEKNIGDYSLSQERTRAEGCYLRAMALLIDAQNRLDQAAPLQLRFQHARQPRLNPGYPG</sequence>
<organism evidence="1 2">
    <name type="scientific">Eretmocerus hayati</name>
    <dbReference type="NCBI Taxonomy" id="131215"/>
    <lineage>
        <taxon>Eukaryota</taxon>
        <taxon>Metazoa</taxon>
        <taxon>Ecdysozoa</taxon>
        <taxon>Arthropoda</taxon>
        <taxon>Hexapoda</taxon>
        <taxon>Insecta</taxon>
        <taxon>Pterygota</taxon>
        <taxon>Neoptera</taxon>
        <taxon>Endopterygota</taxon>
        <taxon>Hymenoptera</taxon>
        <taxon>Apocrita</taxon>
        <taxon>Proctotrupomorpha</taxon>
        <taxon>Chalcidoidea</taxon>
        <taxon>Aphelinidae</taxon>
        <taxon>Aphelininae</taxon>
        <taxon>Eretmocerus</taxon>
    </lineage>
</organism>
<dbReference type="EMBL" id="CM056741">
    <property type="protein sequence ID" value="KAJ8684930.1"/>
    <property type="molecule type" value="Genomic_DNA"/>
</dbReference>
<dbReference type="Proteomes" id="UP001239111">
    <property type="component" value="Chromosome 1"/>
</dbReference>
<proteinExistence type="predicted"/>
<protein>
    <submittedName>
        <fullName evidence="1">Uncharacterized protein</fullName>
    </submittedName>
</protein>
<comment type="caution">
    <text evidence="1">The sequence shown here is derived from an EMBL/GenBank/DDBJ whole genome shotgun (WGS) entry which is preliminary data.</text>
</comment>
<reference evidence="1" key="1">
    <citation type="submission" date="2023-04" db="EMBL/GenBank/DDBJ databases">
        <title>A chromosome-level genome assembly of the parasitoid wasp Eretmocerus hayati.</title>
        <authorList>
            <person name="Zhong Y."/>
            <person name="Liu S."/>
            <person name="Liu Y."/>
        </authorList>
    </citation>
    <scope>NUCLEOTIDE SEQUENCE</scope>
    <source>
        <strain evidence="1">ZJU_SS_LIU_2023</strain>
    </source>
</reference>
<name>A0ACC2PT09_9HYME</name>